<dbReference type="Gene3D" id="1.10.510.10">
    <property type="entry name" value="Transferase(Phosphotransferase) domain 1"/>
    <property type="match status" value="1"/>
</dbReference>
<accession>A0A7C8NZ42</accession>
<dbReference type="AlphaFoldDB" id="A0A7C8NZ42"/>
<feature type="domain" description="Protein kinase" evidence="1">
    <location>
        <begin position="1"/>
        <end position="171"/>
    </location>
</feature>
<comment type="caution">
    <text evidence="2">The sequence shown here is derived from an EMBL/GenBank/DDBJ whole genome shotgun (WGS) entry which is preliminary data.</text>
</comment>
<evidence type="ECO:0000259" key="1">
    <source>
        <dbReference type="PROSITE" id="PS50011"/>
    </source>
</evidence>
<evidence type="ECO:0000313" key="2">
    <source>
        <dbReference type="EMBL" id="KAF3147198.1"/>
    </source>
</evidence>
<evidence type="ECO:0000313" key="3">
    <source>
        <dbReference type="Proteomes" id="UP000480548"/>
    </source>
</evidence>
<sequence>MEPTEKINFKDYVALDAKEGLKNEMINLPKRLHGEYRITHGDVTPCSFMRWKGELRFVNFRASRLFNEGSENFRGKRNVSYICPNILCERRRPGIDFNFLTDPIEDWYVLALVVYEIYTGCGPPEDDDSNLNLSPRERDIPDLKLIEDETIRNWMVDIFRKGDYLINTATA</sequence>
<name>A0A7C8NZ42_ORBOL</name>
<dbReference type="GO" id="GO:0005524">
    <property type="term" value="F:ATP binding"/>
    <property type="evidence" value="ECO:0007669"/>
    <property type="project" value="InterPro"/>
</dbReference>
<organism evidence="2 3">
    <name type="scientific">Orbilia oligospora</name>
    <name type="common">Nematode-trapping fungus</name>
    <name type="synonym">Arthrobotrys oligospora</name>
    <dbReference type="NCBI Taxonomy" id="2813651"/>
    <lineage>
        <taxon>Eukaryota</taxon>
        <taxon>Fungi</taxon>
        <taxon>Dikarya</taxon>
        <taxon>Ascomycota</taxon>
        <taxon>Pezizomycotina</taxon>
        <taxon>Orbiliomycetes</taxon>
        <taxon>Orbiliales</taxon>
        <taxon>Orbiliaceae</taxon>
        <taxon>Orbilia</taxon>
    </lineage>
</organism>
<reference evidence="2 3" key="1">
    <citation type="submission" date="2019-06" db="EMBL/GenBank/DDBJ databases">
        <authorList>
            <person name="Palmer J.M."/>
        </authorList>
    </citation>
    <scope>NUCLEOTIDE SEQUENCE [LARGE SCALE GENOMIC DNA]</scope>
    <source>
        <strain evidence="2 3">TWF703</strain>
    </source>
</reference>
<dbReference type="GO" id="GO:0004672">
    <property type="term" value="F:protein kinase activity"/>
    <property type="evidence" value="ECO:0007669"/>
    <property type="project" value="InterPro"/>
</dbReference>
<protein>
    <recommendedName>
        <fullName evidence="1">Protein kinase domain-containing protein</fullName>
    </recommendedName>
</protein>
<dbReference type="InterPro" id="IPR000719">
    <property type="entry name" value="Prot_kinase_dom"/>
</dbReference>
<dbReference type="InterPro" id="IPR011009">
    <property type="entry name" value="Kinase-like_dom_sf"/>
</dbReference>
<dbReference type="SUPFAM" id="SSF56112">
    <property type="entry name" value="Protein kinase-like (PK-like)"/>
    <property type="match status" value="1"/>
</dbReference>
<dbReference type="EMBL" id="WIQZ01000001">
    <property type="protein sequence ID" value="KAF3147198.1"/>
    <property type="molecule type" value="Genomic_DNA"/>
</dbReference>
<dbReference type="PROSITE" id="PS50011">
    <property type="entry name" value="PROTEIN_KINASE_DOM"/>
    <property type="match status" value="1"/>
</dbReference>
<dbReference type="Proteomes" id="UP000480548">
    <property type="component" value="Unassembled WGS sequence"/>
</dbReference>
<gene>
    <name evidence="2" type="ORF">TWF703_000038</name>
</gene>
<proteinExistence type="predicted"/>